<reference evidence="3" key="1">
    <citation type="journal article" date="2019" name="Int. J. Syst. Evol. Microbiol.">
        <title>The Global Catalogue of Microorganisms (GCM) 10K type strain sequencing project: providing services to taxonomists for standard genome sequencing and annotation.</title>
        <authorList>
            <consortium name="The Broad Institute Genomics Platform"/>
            <consortium name="The Broad Institute Genome Sequencing Center for Infectious Disease"/>
            <person name="Wu L."/>
            <person name="Ma J."/>
        </authorList>
    </citation>
    <scope>NUCLEOTIDE SEQUENCE [LARGE SCALE GENOMIC DNA]</scope>
    <source>
        <strain evidence="3">CCUG 30340</strain>
    </source>
</reference>
<gene>
    <name evidence="2" type="ORF">ACFO6Q_10440</name>
</gene>
<comment type="caution">
    <text evidence="2">The sequence shown here is derived from an EMBL/GenBank/DDBJ whole genome shotgun (WGS) entry which is preliminary data.</text>
</comment>
<dbReference type="EMBL" id="JBHSHD010000007">
    <property type="protein sequence ID" value="MFC4820744.1"/>
    <property type="molecule type" value="Genomic_DNA"/>
</dbReference>
<evidence type="ECO:0000313" key="3">
    <source>
        <dbReference type="Proteomes" id="UP001595886"/>
    </source>
</evidence>
<keyword evidence="1" id="KW-1133">Transmembrane helix</keyword>
<name>A0ABV9QZ15_9GAMM</name>
<sequence>MPLDPFLKQAVHSTRWRIAAVVVILAVIATALLGGFRSAPKRVGASGPGARVTVGALAVQPLRAWVDRRDPKGFDDRSGKDVLVLEAVVENLTKASSNYYLPEDLRWLTGAEDYKGSKADVIYLVDDLTLHDYLHPRLPMRVLLCWKIPKDQSLPQPARWGLYQRRFVEKAYVNNESGWMQDGPGMTLKLPVEDRRTGAAP</sequence>
<proteinExistence type="predicted"/>
<keyword evidence="1" id="KW-0812">Transmembrane</keyword>
<feature type="transmembrane region" description="Helical" evidence="1">
    <location>
        <begin position="16"/>
        <end position="36"/>
    </location>
</feature>
<dbReference type="RefSeq" id="WP_380020700.1">
    <property type="nucleotide sequence ID" value="NZ_JBHSHD010000007.1"/>
</dbReference>
<accession>A0ABV9QZ15</accession>
<organism evidence="2 3">
    <name type="scientific">Dokdonella ginsengisoli</name>
    <dbReference type="NCBI Taxonomy" id="363846"/>
    <lineage>
        <taxon>Bacteria</taxon>
        <taxon>Pseudomonadati</taxon>
        <taxon>Pseudomonadota</taxon>
        <taxon>Gammaproteobacteria</taxon>
        <taxon>Lysobacterales</taxon>
        <taxon>Rhodanobacteraceae</taxon>
        <taxon>Dokdonella</taxon>
    </lineage>
</organism>
<dbReference type="Proteomes" id="UP001595886">
    <property type="component" value="Unassembled WGS sequence"/>
</dbReference>
<keyword evidence="3" id="KW-1185">Reference proteome</keyword>
<evidence type="ECO:0000256" key="1">
    <source>
        <dbReference type="SAM" id="Phobius"/>
    </source>
</evidence>
<keyword evidence="1" id="KW-0472">Membrane</keyword>
<evidence type="ECO:0000313" key="2">
    <source>
        <dbReference type="EMBL" id="MFC4820744.1"/>
    </source>
</evidence>
<protein>
    <submittedName>
        <fullName evidence="2">Uncharacterized protein</fullName>
    </submittedName>
</protein>